<feature type="compositionally biased region" description="Polar residues" evidence="1">
    <location>
        <begin position="149"/>
        <end position="175"/>
    </location>
</feature>
<accession>A0AAD9HBR5</accession>
<keyword evidence="2" id="KW-0732">Signal</keyword>
<dbReference type="AlphaFoldDB" id="A0AAD9HBR5"/>
<protein>
    <submittedName>
        <fullName evidence="3">Uncharacterized protein</fullName>
    </submittedName>
</protein>
<feature type="compositionally biased region" description="Basic and acidic residues" evidence="1">
    <location>
        <begin position="127"/>
        <end position="147"/>
    </location>
</feature>
<keyword evidence="4" id="KW-1185">Reference proteome</keyword>
<evidence type="ECO:0000313" key="3">
    <source>
        <dbReference type="EMBL" id="KAK2025027.1"/>
    </source>
</evidence>
<feature type="region of interest" description="Disordered" evidence="1">
    <location>
        <begin position="105"/>
        <end position="193"/>
    </location>
</feature>
<comment type="caution">
    <text evidence="3">The sequence shown here is derived from an EMBL/GenBank/DDBJ whole genome shotgun (WGS) entry which is preliminary data.</text>
</comment>
<name>A0AAD9HBR5_9PEZI</name>
<dbReference type="EMBL" id="MU842947">
    <property type="protein sequence ID" value="KAK2025027.1"/>
    <property type="molecule type" value="Genomic_DNA"/>
</dbReference>
<evidence type="ECO:0000256" key="2">
    <source>
        <dbReference type="SAM" id="SignalP"/>
    </source>
</evidence>
<reference evidence="3" key="1">
    <citation type="submission" date="2021-06" db="EMBL/GenBank/DDBJ databases">
        <title>Comparative genomics, transcriptomics and evolutionary studies reveal genomic signatures of adaptation to plant cell wall in hemibiotrophic fungi.</title>
        <authorList>
            <consortium name="DOE Joint Genome Institute"/>
            <person name="Baroncelli R."/>
            <person name="Diaz J.F."/>
            <person name="Benocci T."/>
            <person name="Peng M."/>
            <person name="Battaglia E."/>
            <person name="Haridas S."/>
            <person name="Andreopoulos W."/>
            <person name="Labutti K."/>
            <person name="Pangilinan J."/>
            <person name="Floch G.L."/>
            <person name="Makela M.R."/>
            <person name="Henrissat B."/>
            <person name="Grigoriev I.V."/>
            <person name="Crouch J.A."/>
            <person name="De Vries R.P."/>
            <person name="Sukno S.A."/>
            <person name="Thon M.R."/>
        </authorList>
    </citation>
    <scope>NUCLEOTIDE SEQUENCE</scope>
    <source>
        <strain evidence="3">MAFF235873</strain>
    </source>
</reference>
<dbReference type="Proteomes" id="UP001232148">
    <property type="component" value="Unassembled WGS sequence"/>
</dbReference>
<feature type="signal peptide" evidence="2">
    <location>
        <begin position="1"/>
        <end position="23"/>
    </location>
</feature>
<sequence>MIHHVNWLALAVLSWASLPQARPDNLRGRTPPVSNTCACLPVPEVTTSVSTKTETIHETVYQSASVIRQTVTATVTMTQAPVVVTETVRATMSDDEQVTVTCTEVISQGPDGSATTLTKPPGGDGSSETKTRTSTDGSETQKPHPSDGSEATQAISASATGSRTESGGSKPTYSSGRDDGDNGTGSKPTSVHHCKHWDGTKCVKPTVAPDPTAVTSTAVVTTTVRGTTIESALPTFAVCSVSVALVTVYNTITATVYQIGPSPATSSVHLPRAPTAAAAGQ</sequence>
<proteinExistence type="predicted"/>
<evidence type="ECO:0000313" key="4">
    <source>
        <dbReference type="Proteomes" id="UP001232148"/>
    </source>
</evidence>
<organism evidence="3 4">
    <name type="scientific">Colletotrichum zoysiae</name>
    <dbReference type="NCBI Taxonomy" id="1216348"/>
    <lineage>
        <taxon>Eukaryota</taxon>
        <taxon>Fungi</taxon>
        <taxon>Dikarya</taxon>
        <taxon>Ascomycota</taxon>
        <taxon>Pezizomycotina</taxon>
        <taxon>Sordariomycetes</taxon>
        <taxon>Hypocreomycetidae</taxon>
        <taxon>Glomerellales</taxon>
        <taxon>Glomerellaceae</taxon>
        <taxon>Colletotrichum</taxon>
        <taxon>Colletotrichum graminicola species complex</taxon>
    </lineage>
</organism>
<feature type="chain" id="PRO_5041964616" evidence="2">
    <location>
        <begin position="24"/>
        <end position="281"/>
    </location>
</feature>
<gene>
    <name evidence="3" type="ORF">LX32DRAFT_76276</name>
</gene>
<evidence type="ECO:0000256" key="1">
    <source>
        <dbReference type="SAM" id="MobiDB-lite"/>
    </source>
</evidence>